<evidence type="ECO:0000313" key="3">
    <source>
        <dbReference type="EMBL" id="NHN30967.1"/>
    </source>
</evidence>
<proteinExistence type="predicted"/>
<evidence type="ECO:0000256" key="2">
    <source>
        <dbReference type="SAM" id="Phobius"/>
    </source>
</evidence>
<dbReference type="Proteomes" id="UP001165962">
    <property type="component" value="Unassembled WGS sequence"/>
</dbReference>
<feature type="region of interest" description="Disordered" evidence="1">
    <location>
        <begin position="89"/>
        <end position="120"/>
    </location>
</feature>
<keyword evidence="4" id="KW-1185">Reference proteome</keyword>
<feature type="compositionally biased region" description="Polar residues" evidence="1">
    <location>
        <begin position="287"/>
        <end position="297"/>
    </location>
</feature>
<gene>
    <name evidence="3" type="ORF">G9U52_14100</name>
</gene>
<feature type="region of interest" description="Disordered" evidence="1">
    <location>
        <begin position="341"/>
        <end position="397"/>
    </location>
</feature>
<name>A0ABX0J3L6_9BACL</name>
<keyword evidence="2" id="KW-0472">Membrane</keyword>
<feature type="compositionally biased region" description="Polar residues" evidence="1">
    <location>
        <begin position="221"/>
        <end position="234"/>
    </location>
</feature>
<keyword evidence="2" id="KW-0812">Transmembrane</keyword>
<feature type="compositionally biased region" description="Low complexity" evidence="1">
    <location>
        <begin position="353"/>
        <end position="365"/>
    </location>
</feature>
<sequence length="487" mass="50520">MQRYLDQDLDEFEYKQMLGHLQDCPECTELFQRLLSISEHLENLPKVTPAFSLVDAILPRLQLIDEAPAAVDYGAAAGAAHSSAGTETIGRLAAPTPPKLQVQGQSQARDNKKDSVPVTRLASWRERTKGLISTRIIGGVVAAGLVLGFFMFDRQEQSNMQNADGVLAPTSASSQSRMANKEQANTADSTSGISELKAPAGAPASDSNLSGEAPIEDNKVEQSINENVPHSNVPLNIPKAKEDTNTSSPIAPANHMGSNKIGGSIPEGAVSSGSTTTDSSIAAMPRQTGNGTQQAPSSVPAAGGGELREPATFGTQQEVPSSSGGAPLASQIVPESKLATPAPLQAPSGATGGSSAAKDNAASSSLTEPPKLGSTPAASADSSADANKLKVGSSPAADQGIASMQTADTTSLASLDKQFTGSILDNRVIIKDKNGKALFTSKRVTTDADHVALVEWTTDSKLTYQVSNQAGTKTYVINTANWTESNK</sequence>
<comment type="caution">
    <text evidence="3">The sequence shown here is derived from an EMBL/GenBank/DDBJ whole genome shotgun (WGS) entry which is preliminary data.</text>
</comment>
<organism evidence="3 4">
    <name type="scientific">Paenibacillus agricola</name>
    <dbReference type="NCBI Taxonomy" id="2716264"/>
    <lineage>
        <taxon>Bacteria</taxon>
        <taxon>Bacillati</taxon>
        <taxon>Bacillota</taxon>
        <taxon>Bacilli</taxon>
        <taxon>Bacillales</taxon>
        <taxon>Paenibacillaceae</taxon>
        <taxon>Paenibacillus</taxon>
    </lineage>
</organism>
<protein>
    <submittedName>
        <fullName evidence="3">Zf-HC2 domain-containing protein</fullName>
    </submittedName>
</protein>
<feature type="transmembrane region" description="Helical" evidence="2">
    <location>
        <begin position="130"/>
        <end position="152"/>
    </location>
</feature>
<feature type="compositionally biased region" description="Polar residues" evidence="1">
    <location>
        <begin position="313"/>
        <end position="324"/>
    </location>
</feature>
<accession>A0ABX0J3L6</accession>
<feature type="compositionally biased region" description="Polar residues" evidence="1">
    <location>
        <begin position="271"/>
        <end position="280"/>
    </location>
</feature>
<evidence type="ECO:0000256" key="1">
    <source>
        <dbReference type="SAM" id="MobiDB-lite"/>
    </source>
</evidence>
<feature type="compositionally biased region" description="Polar residues" evidence="1">
    <location>
        <begin position="170"/>
        <end position="193"/>
    </location>
</feature>
<evidence type="ECO:0000313" key="4">
    <source>
        <dbReference type="Proteomes" id="UP001165962"/>
    </source>
</evidence>
<keyword evidence="2" id="KW-1133">Transmembrane helix</keyword>
<feature type="region of interest" description="Disordered" evidence="1">
    <location>
        <begin position="166"/>
        <end position="329"/>
    </location>
</feature>
<reference evidence="3" key="1">
    <citation type="submission" date="2020-03" db="EMBL/GenBank/DDBJ databases">
        <title>Draft sequencing of Paenibacilllus sp. S3N08.</title>
        <authorList>
            <person name="Kim D.-U."/>
        </authorList>
    </citation>
    <scope>NUCLEOTIDE SEQUENCE</scope>
    <source>
        <strain evidence="3">S3N08</strain>
    </source>
</reference>
<dbReference type="EMBL" id="JAAOIW010000004">
    <property type="protein sequence ID" value="NHN30967.1"/>
    <property type="molecule type" value="Genomic_DNA"/>
</dbReference>
<feature type="compositionally biased region" description="Low complexity" evidence="1">
    <location>
        <begin position="377"/>
        <end position="386"/>
    </location>
</feature>